<dbReference type="OrthoDB" id="1313931at2"/>
<dbReference type="eggNOG" id="ENOG503372M">
    <property type="taxonomic scope" value="Bacteria"/>
</dbReference>
<dbReference type="EMBL" id="AMRI01000034">
    <property type="protein sequence ID" value="EKE68035.1"/>
    <property type="molecule type" value="Genomic_DNA"/>
</dbReference>
<reference evidence="1 2" key="1">
    <citation type="journal article" date="2012" name="J. Bacteriol.">
        <title>Genome Sequence of Gallaecimonas xiamenensis Type Strain 3-C-1.</title>
        <authorList>
            <person name="Lai Q."/>
            <person name="Wang L."/>
            <person name="Wang W."/>
            <person name="Shao Z."/>
        </authorList>
    </citation>
    <scope>NUCLEOTIDE SEQUENCE [LARGE SCALE GENOMIC DNA]</scope>
    <source>
        <strain evidence="1 2">3-C-1</strain>
    </source>
</reference>
<dbReference type="AlphaFoldDB" id="K2JSB8"/>
<dbReference type="RefSeq" id="WP_008486476.1">
    <property type="nucleotide sequence ID" value="NZ_AMRI01000034.1"/>
</dbReference>
<evidence type="ECO:0000313" key="2">
    <source>
        <dbReference type="Proteomes" id="UP000006755"/>
    </source>
</evidence>
<gene>
    <name evidence="1" type="ORF">B3C1_17547</name>
</gene>
<accession>K2JSB8</accession>
<proteinExistence type="predicted"/>
<sequence length="561" mass="62388">MNANNLILHRPKYQDSPHLQLLRPLADGRQELLWHRDMPAGGRELVLAAFYDDSHFVAAEESGRIYQGNLAGELTLVAELPVKGIWGGAWLDLARQRFWYAAELDLDGSDSCCLRGWSLADWQVIADITLPDYTPTQTLTGRSDGALLFYRHRANKEHGFYCVDPVSGQCRYQPLASKAMPDLMYPMNKIDLCPVRDLALLPAVDQLPIEGRWSRVSLGFQVQLVDLNSFEVRWHQTLRQFPLAELDDGDDLLALAKGKDRDAEDALEYFVEKLNGLRFCPGEDAFWVHWADGRLQKASLDPALGTLARYRLVEQAEALAGRPHPLAAFGFKNYDYPLLEMNGCLPFIDFKGVGVAVLDSPLAEPQDGWLPIPRSPCAAPEQLASKAGLASLAQSAKVIIDLDYLVLAECRLAAAEQLRDLARDLGSHIKGRRLELRFCDKDDRQRNEAEFVQMAIADPGVAEVLAEAVDLFSGHPEAPFVRSGDSKAALSDTVLALAGLGSRYLPVIARYLNAIDAEHCAQFHVEHTLVLLHQQHQEGALPGAAYHDFIRALPWPFNGEE</sequence>
<dbReference type="SUPFAM" id="SSF63829">
    <property type="entry name" value="Calcium-dependent phosphotriesterase"/>
    <property type="match status" value="1"/>
</dbReference>
<name>K2JSB8_9GAMM</name>
<comment type="caution">
    <text evidence="1">The sequence shown here is derived from an EMBL/GenBank/DDBJ whole genome shotgun (WGS) entry which is preliminary data.</text>
</comment>
<organism evidence="1 2">
    <name type="scientific">Gallaecimonas xiamenensis 3-C-1</name>
    <dbReference type="NCBI Taxonomy" id="745411"/>
    <lineage>
        <taxon>Bacteria</taxon>
        <taxon>Pseudomonadati</taxon>
        <taxon>Pseudomonadota</taxon>
        <taxon>Gammaproteobacteria</taxon>
        <taxon>Enterobacterales</taxon>
        <taxon>Gallaecimonadaceae</taxon>
        <taxon>Gallaecimonas</taxon>
    </lineage>
</organism>
<keyword evidence="2" id="KW-1185">Reference proteome</keyword>
<evidence type="ECO:0000313" key="1">
    <source>
        <dbReference type="EMBL" id="EKE68035.1"/>
    </source>
</evidence>
<protein>
    <submittedName>
        <fullName evidence="1">Uncharacterized protein</fullName>
    </submittedName>
</protein>
<dbReference type="Proteomes" id="UP000006755">
    <property type="component" value="Unassembled WGS sequence"/>
</dbReference>
<dbReference type="STRING" id="745411.B3C1_17547"/>